<dbReference type="InterPro" id="IPR003594">
    <property type="entry name" value="HATPase_dom"/>
</dbReference>
<feature type="compositionally biased region" description="Pro residues" evidence="6">
    <location>
        <begin position="715"/>
        <end position="725"/>
    </location>
</feature>
<evidence type="ECO:0000259" key="9">
    <source>
        <dbReference type="Pfam" id="PF08376"/>
    </source>
</evidence>
<accession>A0A365H444</accession>
<sequence>MALILSVPTVLLAGLSILGVADQTRVTRQADAAVAGVELVLATQELIHSLQRERGLTSGLLGGETGYRAQVDAQRRRSDESRAALDRLLARGGSPGAGAVRAALGRLAELGTTRGSVDAGRIARPVMLDFYTAAITALNDAAAGGDLTQPDPELRRGLAALSVLGRAKEATALERGHLNGVFAVGSFTQDDYLRFTEVRATKLDAFAQFSRTATPRRALALESALRTPAAVTAAAYEQRALGGARGERLGLNPPTWWDAMTTVVDDMRTVQRGIGDDVRARAAQIETGATQRLAGYAAAAVLTLVAALLVWLSTFRSIVRPLGALAGEARDAAERRLPAAMERIQAAEDPATVVPDSVRSELARRDDEFAAVTEALDHLRETAVRLAVEQAVMRRNTAESLANLGRRNQNLVRRQLGFITALEREETDPDQLADLFELDHLATRMRRNAESLLVLVGEHGPRRRSGPVAVGDVLRSAFAEVEDYRRVVLRRADDALVQGSAAAEISHLLAELIENALAFSPPELEVEVQARGTGAEYHIAIVDQGVGMTPEAMATANARLRGEQNFLVTPARNLGHYVVGVLAARLGIEVRLHDSPLNGVTARVALPANLLAAPPAKPVPAGSAAHAGTGRRAAPEPGHATAAGRVAVASPPADDLATTRNGLVKRRPGDRALRRPARPAGSPAPNGVERSPGEVRSMLDDLRSGVRRAQQDRPGGPPAYPTESD</sequence>
<protein>
    <recommendedName>
        <fullName evidence="2">histidine kinase</fullName>
        <ecNumber evidence="2">2.7.13.3</ecNumber>
    </recommendedName>
</protein>
<comment type="caution">
    <text evidence="10">The sequence shown here is derived from an EMBL/GenBank/DDBJ whole genome shotgun (WGS) entry which is preliminary data.</text>
</comment>
<keyword evidence="4" id="KW-0808">Transferase</keyword>
<feature type="transmembrane region" description="Helical" evidence="7">
    <location>
        <begin position="293"/>
        <end position="312"/>
    </location>
</feature>
<evidence type="ECO:0000313" key="11">
    <source>
        <dbReference type="Proteomes" id="UP000251891"/>
    </source>
</evidence>
<reference evidence="10 11" key="1">
    <citation type="submission" date="2018-06" db="EMBL/GenBank/DDBJ databases">
        <title>Actinomadura craniellae sp. nov. isolated from marine sponge Craniella sp.</title>
        <authorList>
            <person name="Li L."/>
            <person name="Xu Q.H."/>
            <person name="Lin H.W."/>
            <person name="Lu Y.H."/>
        </authorList>
    </citation>
    <scope>NUCLEOTIDE SEQUENCE [LARGE SCALE GENOMIC DNA]</scope>
    <source>
        <strain evidence="10 11">LHW63021</strain>
    </source>
</reference>
<dbReference type="GO" id="GO:0004673">
    <property type="term" value="F:protein histidine kinase activity"/>
    <property type="evidence" value="ECO:0007669"/>
    <property type="project" value="UniProtKB-EC"/>
</dbReference>
<proteinExistence type="predicted"/>
<feature type="domain" description="Nitrate/nitrite sensing protein" evidence="9">
    <location>
        <begin position="45"/>
        <end position="278"/>
    </location>
</feature>
<dbReference type="InterPro" id="IPR013587">
    <property type="entry name" value="Nitrate/nitrite_sensing"/>
</dbReference>
<dbReference type="SUPFAM" id="SSF55874">
    <property type="entry name" value="ATPase domain of HSP90 chaperone/DNA topoisomerase II/histidine kinase"/>
    <property type="match status" value="1"/>
</dbReference>
<dbReference type="GO" id="GO:0005886">
    <property type="term" value="C:plasma membrane"/>
    <property type="evidence" value="ECO:0007669"/>
    <property type="project" value="TreeGrafter"/>
</dbReference>
<keyword evidence="7" id="KW-0472">Membrane</keyword>
<evidence type="ECO:0000256" key="5">
    <source>
        <dbReference type="ARBA" id="ARBA00022777"/>
    </source>
</evidence>
<evidence type="ECO:0000256" key="6">
    <source>
        <dbReference type="SAM" id="MobiDB-lite"/>
    </source>
</evidence>
<gene>
    <name evidence="10" type="ORF">DPM19_16370</name>
</gene>
<dbReference type="Proteomes" id="UP000251891">
    <property type="component" value="Unassembled WGS sequence"/>
</dbReference>
<dbReference type="Pfam" id="PF08376">
    <property type="entry name" value="NIT"/>
    <property type="match status" value="1"/>
</dbReference>
<evidence type="ECO:0000256" key="2">
    <source>
        <dbReference type="ARBA" id="ARBA00012438"/>
    </source>
</evidence>
<dbReference type="EC" id="2.7.13.3" evidence="2"/>
<dbReference type="InterPro" id="IPR036890">
    <property type="entry name" value="HATPase_C_sf"/>
</dbReference>
<dbReference type="AlphaFoldDB" id="A0A365H444"/>
<keyword evidence="7" id="KW-1133">Transmembrane helix</keyword>
<evidence type="ECO:0000256" key="4">
    <source>
        <dbReference type="ARBA" id="ARBA00022679"/>
    </source>
</evidence>
<dbReference type="PANTHER" id="PTHR45436">
    <property type="entry name" value="SENSOR HISTIDINE KINASE YKOH"/>
    <property type="match status" value="1"/>
</dbReference>
<feature type="compositionally biased region" description="Basic and acidic residues" evidence="6">
    <location>
        <begin position="691"/>
        <end position="704"/>
    </location>
</feature>
<evidence type="ECO:0000313" key="10">
    <source>
        <dbReference type="EMBL" id="RAY13880.1"/>
    </source>
</evidence>
<feature type="domain" description="Histidine kinase/HSP90-like ATPase" evidence="8">
    <location>
        <begin position="504"/>
        <end position="608"/>
    </location>
</feature>
<name>A0A365H444_9ACTN</name>
<evidence type="ECO:0000259" key="8">
    <source>
        <dbReference type="Pfam" id="PF02518"/>
    </source>
</evidence>
<comment type="catalytic activity">
    <reaction evidence="1">
        <text>ATP + protein L-histidine = ADP + protein N-phospho-L-histidine.</text>
        <dbReference type="EC" id="2.7.13.3"/>
    </reaction>
</comment>
<evidence type="ECO:0000256" key="3">
    <source>
        <dbReference type="ARBA" id="ARBA00022553"/>
    </source>
</evidence>
<organism evidence="10 11">
    <name type="scientific">Actinomadura craniellae</name>
    <dbReference type="NCBI Taxonomy" id="2231787"/>
    <lineage>
        <taxon>Bacteria</taxon>
        <taxon>Bacillati</taxon>
        <taxon>Actinomycetota</taxon>
        <taxon>Actinomycetes</taxon>
        <taxon>Streptosporangiales</taxon>
        <taxon>Thermomonosporaceae</taxon>
        <taxon>Actinomadura</taxon>
    </lineage>
</organism>
<keyword evidence="11" id="KW-1185">Reference proteome</keyword>
<evidence type="ECO:0000256" key="1">
    <source>
        <dbReference type="ARBA" id="ARBA00000085"/>
    </source>
</evidence>
<dbReference type="PANTHER" id="PTHR45436:SF5">
    <property type="entry name" value="SENSOR HISTIDINE KINASE TRCS"/>
    <property type="match status" value="1"/>
</dbReference>
<keyword evidence="3" id="KW-0597">Phosphoprotein</keyword>
<keyword evidence="7" id="KW-0812">Transmembrane</keyword>
<keyword evidence="5" id="KW-0418">Kinase</keyword>
<feature type="region of interest" description="Disordered" evidence="6">
    <location>
        <begin position="617"/>
        <end position="725"/>
    </location>
</feature>
<dbReference type="EMBL" id="QLYX01000007">
    <property type="protein sequence ID" value="RAY13880.1"/>
    <property type="molecule type" value="Genomic_DNA"/>
</dbReference>
<dbReference type="GO" id="GO:0000160">
    <property type="term" value="P:phosphorelay signal transduction system"/>
    <property type="evidence" value="ECO:0007669"/>
    <property type="project" value="TreeGrafter"/>
</dbReference>
<dbReference type="Gene3D" id="3.30.565.10">
    <property type="entry name" value="Histidine kinase-like ATPase, C-terminal domain"/>
    <property type="match status" value="1"/>
</dbReference>
<dbReference type="Pfam" id="PF02518">
    <property type="entry name" value="HATPase_c"/>
    <property type="match status" value="1"/>
</dbReference>
<dbReference type="InterPro" id="IPR050428">
    <property type="entry name" value="TCS_sensor_his_kinase"/>
</dbReference>
<evidence type="ECO:0000256" key="7">
    <source>
        <dbReference type="SAM" id="Phobius"/>
    </source>
</evidence>